<accession>A0A7Y0GBC3</accession>
<dbReference type="EMBL" id="JABBGM010000018">
    <property type="protein sequence ID" value="NML96141.1"/>
    <property type="molecule type" value="Genomic_DNA"/>
</dbReference>
<reference evidence="1 2" key="1">
    <citation type="submission" date="2020-04" db="EMBL/GenBank/DDBJ databases">
        <title>Novosphingobium sp. TW-4 isolated from soil.</title>
        <authorList>
            <person name="Dahal R.H."/>
            <person name="Chaudhary D.K."/>
        </authorList>
    </citation>
    <scope>NUCLEOTIDE SEQUENCE [LARGE SCALE GENOMIC DNA]</scope>
    <source>
        <strain evidence="1 2">TW-4</strain>
    </source>
</reference>
<dbReference type="Gene3D" id="1.10.10.10">
    <property type="entry name" value="Winged helix-like DNA-binding domain superfamily/Winged helix DNA-binding domain"/>
    <property type="match status" value="1"/>
</dbReference>
<protein>
    <recommendedName>
        <fullName evidence="3">RNA polymerase alpha subunit C-terminal domain-containing protein</fullName>
    </recommendedName>
</protein>
<dbReference type="InterPro" id="IPR036388">
    <property type="entry name" value="WH-like_DNA-bd_sf"/>
</dbReference>
<evidence type="ECO:0000313" key="1">
    <source>
        <dbReference type="EMBL" id="NML96141.1"/>
    </source>
</evidence>
<name>A0A7Y0GBC3_9SPHN</name>
<proteinExistence type="predicted"/>
<dbReference type="SUPFAM" id="SSF47789">
    <property type="entry name" value="C-terminal domain of RNA polymerase alpha subunit"/>
    <property type="match status" value="1"/>
</dbReference>
<sequence>MALRRAGVSTIGQFRRFQAAGQPDDVLERQELQSLGSLVEGCWTHAGLDWARYWQCHDLNFDRLFVSLPEFDRLDQESRTHPVDRGSLGLAGRAFANVGYHRLGELVDALRTGVDLPAGVGPKKLREFFDLVVQLAGRVDPEGHIVGFSPSPPGDSEANGQTVAPVPAVLPEQVACLSIDVLHIGIKSRLLIKAGVATVGELVQTDRKRLMAIPGLGRRSVDAALGAVHHLLAASDSARIDWDRYCDLMQLPLLPAQQYPDGPSFVAGLHTTIGDFASQLDDAMLRDIVTSRLTVRPHEQDTLEEIAARHTPHVSRERVRQKEKKLLGQLAGALVWGEDHGLSVHFHPDFRLWWRLAAEEFLGAEDIDLGQFLQRLAATWHVDQEALIPELPIILAIVTGEPQVPAAYRSMLRINPQLLGMPAATGAIPLRHLRLGKRGVQLEERGISNLGELVDAARRGAVPREVSEHLEILTTCLIHGQFCRESYRRQFAPRVIPECYADEPGAFADTFCSVVALMLDQLSPTVRAAQIFRERTCLGEAQRPTLDQIAQRLGTFGPSVKREETILLEELHDVLVDGQFGLLPFWIDEGWLSRFRQAASLYQYEESQSGYHRFVANLAALWGLAPEGVEKASPALWAILSGYPAGRKRGPRASATTYPAAEAPVSPLRIRLRGFRRVH</sequence>
<dbReference type="Gene3D" id="1.10.150.20">
    <property type="entry name" value="5' to 3' exonuclease, C-terminal subdomain"/>
    <property type="match status" value="1"/>
</dbReference>
<dbReference type="Proteomes" id="UP000583556">
    <property type="component" value="Unassembled WGS sequence"/>
</dbReference>
<organism evidence="1 2">
    <name type="scientific">Novosphingobium olei</name>
    <dbReference type="NCBI Taxonomy" id="2728851"/>
    <lineage>
        <taxon>Bacteria</taxon>
        <taxon>Pseudomonadati</taxon>
        <taxon>Pseudomonadota</taxon>
        <taxon>Alphaproteobacteria</taxon>
        <taxon>Sphingomonadales</taxon>
        <taxon>Sphingomonadaceae</taxon>
        <taxon>Novosphingobium</taxon>
    </lineage>
</organism>
<comment type="caution">
    <text evidence="1">The sequence shown here is derived from an EMBL/GenBank/DDBJ whole genome shotgun (WGS) entry which is preliminary data.</text>
</comment>
<dbReference type="RefSeq" id="WP_169495346.1">
    <property type="nucleotide sequence ID" value="NZ_JABBGM010000018.1"/>
</dbReference>
<dbReference type="AlphaFoldDB" id="A0A7Y0GBC3"/>
<evidence type="ECO:0000313" key="2">
    <source>
        <dbReference type="Proteomes" id="UP000583556"/>
    </source>
</evidence>
<evidence type="ECO:0008006" key="3">
    <source>
        <dbReference type="Google" id="ProtNLM"/>
    </source>
</evidence>
<keyword evidence="2" id="KW-1185">Reference proteome</keyword>
<gene>
    <name evidence="1" type="ORF">HHL27_20975</name>
</gene>